<comment type="function">
    <text evidence="2">Could be involved in insertion of integral membrane proteins into the membrane.</text>
</comment>
<evidence type="ECO:0000256" key="2">
    <source>
        <dbReference type="HAMAP-Rule" id="MF_00386"/>
    </source>
</evidence>
<proteinExistence type="inferred from homology"/>
<keyword evidence="1 2" id="KW-0472">Membrane</keyword>
<dbReference type="Proteomes" id="UP000724149">
    <property type="component" value="Unassembled WGS sequence"/>
</dbReference>
<comment type="caution">
    <text evidence="3">The sequence shown here is derived from an EMBL/GenBank/DDBJ whole genome shotgun (WGS) entry which is preliminary data.</text>
</comment>
<gene>
    <name evidence="3" type="primary">yidD</name>
    <name evidence="3" type="ORF">H9X81_04215</name>
</gene>
<accession>A0ABS2GK88</accession>
<dbReference type="PANTHER" id="PTHR33383">
    <property type="entry name" value="MEMBRANE PROTEIN INSERTION EFFICIENCY FACTOR-RELATED"/>
    <property type="match status" value="1"/>
</dbReference>
<organism evidence="3 4">
    <name type="scientific">Hydrogenoanaerobacterium saccharovorans</name>
    <dbReference type="NCBI Taxonomy" id="474960"/>
    <lineage>
        <taxon>Bacteria</taxon>
        <taxon>Bacillati</taxon>
        <taxon>Bacillota</taxon>
        <taxon>Clostridia</taxon>
        <taxon>Eubacteriales</taxon>
        <taxon>Oscillospiraceae</taxon>
        <taxon>Hydrogenoanaerobacterium</taxon>
    </lineage>
</organism>
<comment type="subcellular location">
    <subcellularLocation>
        <location evidence="2">Cell membrane</location>
        <topology evidence="2">Peripheral membrane protein</topology>
        <orientation evidence="2">Cytoplasmic side</orientation>
    </subcellularLocation>
</comment>
<dbReference type="Pfam" id="PF01809">
    <property type="entry name" value="YidD"/>
    <property type="match status" value="1"/>
</dbReference>
<dbReference type="EMBL" id="JACSNR010000003">
    <property type="protein sequence ID" value="MBM6922897.1"/>
    <property type="molecule type" value="Genomic_DNA"/>
</dbReference>
<name>A0ABS2GK88_9FIRM</name>
<dbReference type="PANTHER" id="PTHR33383:SF1">
    <property type="entry name" value="MEMBRANE PROTEIN INSERTION EFFICIENCY FACTOR-RELATED"/>
    <property type="match status" value="1"/>
</dbReference>
<dbReference type="RefSeq" id="WP_177503884.1">
    <property type="nucleotide sequence ID" value="NZ_JACSNR010000003.1"/>
</dbReference>
<dbReference type="InterPro" id="IPR002696">
    <property type="entry name" value="Membr_insert_effic_factor_YidD"/>
</dbReference>
<dbReference type="NCBIfam" id="TIGR00278">
    <property type="entry name" value="membrane protein insertion efficiency factor YidD"/>
    <property type="match status" value="1"/>
</dbReference>
<keyword evidence="4" id="KW-1185">Reference proteome</keyword>
<evidence type="ECO:0000313" key="3">
    <source>
        <dbReference type="EMBL" id="MBM6922897.1"/>
    </source>
</evidence>
<dbReference type="HAMAP" id="MF_00386">
    <property type="entry name" value="UPF0161_YidD"/>
    <property type="match status" value="1"/>
</dbReference>
<sequence length="86" mass="9866">MKNPLKGLCLALIRFYQRCISPYTPAHCRFYPTCSSYAFQAISRFGVLRGGFLAVKRILRCNPLFPGGYDPVPEEFHFFRGKSEPD</sequence>
<comment type="similarity">
    <text evidence="2">Belongs to the UPF0161 family.</text>
</comment>
<reference evidence="3 4" key="1">
    <citation type="journal article" date="2021" name="Sci. Rep.">
        <title>The distribution of antibiotic resistance genes in chicken gut microbiota commensals.</title>
        <authorList>
            <person name="Juricova H."/>
            <person name="Matiasovicova J."/>
            <person name="Kubasova T."/>
            <person name="Cejkova D."/>
            <person name="Rychlik I."/>
        </authorList>
    </citation>
    <scope>NUCLEOTIDE SEQUENCE [LARGE SCALE GENOMIC DNA]</scope>
    <source>
        <strain evidence="3 4">An564</strain>
    </source>
</reference>
<evidence type="ECO:0000256" key="1">
    <source>
        <dbReference type="ARBA" id="ARBA00023136"/>
    </source>
</evidence>
<protein>
    <recommendedName>
        <fullName evidence="2">Putative membrane protein insertion efficiency factor</fullName>
    </recommendedName>
</protein>
<evidence type="ECO:0000313" key="4">
    <source>
        <dbReference type="Proteomes" id="UP000724149"/>
    </source>
</evidence>
<keyword evidence="2" id="KW-1003">Cell membrane</keyword>
<dbReference type="SMART" id="SM01234">
    <property type="entry name" value="Haemolytic"/>
    <property type="match status" value="1"/>
</dbReference>